<dbReference type="STRING" id="239498.AXK60_23435"/>
<feature type="domain" description="HTH arsR-type" evidence="4">
    <location>
        <begin position="7"/>
        <end position="103"/>
    </location>
</feature>
<evidence type="ECO:0000256" key="2">
    <source>
        <dbReference type="ARBA" id="ARBA00023125"/>
    </source>
</evidence>
<name>A0A138ATM1_9ACTN</name>
<evidence type="ECO:0000256" key="1">
    <source>
        <dbReference type="ARBA" id="ARBA00023015"/>
    </source>
</evidence>
<dbReference type="OrthoDB" id="4471357at2"/>
<dbReference type="RefSeq" id="WP_068570479.1">
    <property type="nucleotide sequence ID" value="NZ_LSRF01000011.1"/>
</dbReference>
<dbReference type="GO" id="GO:0003700">
    <property type="term" value="F:DNA-binding transcription factor activity"/>
    <property type="evidence" value="ECO:0007669"/>
    <property type="project" value="InterPro"/>
</dbReference>
<keyword evidence="2" id="KW-0238">DNA-binding</keyword>
<dbReference type="InterPro" id="IPR001845">
    <property type="entry name" value="HTH_ArsR_DNA-bd_dom"/>
</dbReference>
<dbReference type="EMBL" id="LSRF01000011">
    <property type="protein sequence ID" value="KXP13795.1"/>
    <property type="molecule type" value="Genomic_DNA"/>
</dbReference>
<sequence>MPDHDGHPDLDEYDLSKILHALSDANRRSVIVQLAEQPDGTEQFCSVFGMPWALSTRTHHFKVLRTAGLVRQRDVGNGRMTRLRRDDLETVFPGLLEQIVAADRRGRAAGE</sequence>
<dbReference type="SMART" id="SM00418">
    <property type="entry name" value="HTH_ARSR"/>
    <property type="match status" value="1"/>
</dbReference>
<organism evidence="5 6">
    <name type="scientific">Tsukamurella pseudospumae</name>
    <dbReference type="NCBI Taxonomy" id="239498"/>
    <lineage>
        <taxon>Bacteria</taxon>
        <taxon>Bacillati</taxon>
        <taxon>Actinomycetota</taxon>
        <taxon>Actinomycetes</taxon>
        <taxon>Mycobacteriales</taxon>
        <taxon>Tsukamurellaceae</taxon>
        <taxon>Tsukamurella</taxon>
    </lineage>
</organism>
<evidence type="ECO:0000313" key="5">
    <source>
        <dbReference type="EMBL" id="KXP13795.1"/>
    </source>
</evidence>
<gene>
    <name evidence="5" type="ORF">AXK60_23435</name>
</gene>
<proteinExistence type="predicted"/>
<dbReference type="CDD" id="cd00090">
    <property type="entry name" value="HTH_ARSR"/>
    <property type="match status" value="1"/>
</dbReference>
<evidence type="ECO:0000256" key="3">
    <source>
        <dbReference type="ARBA" id="ARBA00023163"/>
    </source>
</evidence>
<dbReference type="Gene3D" id="1.10.10.10">
    <property type="entry name" value="Winged helix-like DNA-binding domain superfamily/Winged helix DNA-binding domain"/>
    <property type="match status" value="1"/>
</dbReference>
<accession>A0A138ATM1</accession>
<dbReference type="PANTHER" id="PTHR33154">
    <property type="entry name" value="TRANSCRIPTIONAL REGULATOR, ARSR FAMILY"/>
    <property type="match status" value="1"/>
</dbReference>
<dbReference type="PROSITE" id="PS50987">
    <property type="entry name" value="HTH_ARSR_2"/>
    <property type="match status" value="1"/>
</dbReference>
<dbReference type="GO" id="GO:0003677">
    <property type="term" value="F:DNA binding"/>
    <property type="evidence" value="ECO:0007669"/>
    <property type="project" value="UniProtKB-KW"/>
</dbReference>
<dbReference type="PANTHER" id="PTHR33154:SF12">
    <property type="entry name" value="TRANSCRIPTIONAL REGULATORY PROTEIN"/>
    <property type="match status" value="1"/>
</dbReference>
<dbReference type="AlphaFoldDB" id="A0A138ATM1"/>
<dbReference type="InterPro" id="IPR051081">
    <property type="entry name" value="HTH_MetalResp_TranReg"/>
</dbReference>
<evidence type="ECO:0000259" key="4">
    <source>
        <dbReference type="PROSITE" id="PS50987"/>
    </source>
</evidence>
<comment type="caution">
    <text evidence="5">The sequence shown here is derived from an EMBL/GenBank/DDBJ whole genome shotgun (WGS) entry which is preliminary data.</text>
</comment>
<dbReference type="InterPro" id="IPR036390">
    <property type="entry name" value="WH_DNA-bd_sf"/>
</dbReference>
<keyword evidence="3" id="KW-0804">Transcription</keyword>
<dbReference type="SUPFAM" id="SSF46785">
    <property type="entry name" value="Winged helix' DNA-binding domain"/>
    <property type="match status" value="1"/>
</dbReference>
<protein>
    <submittedName>
        <fullName evidence="5">ArsR family transcriptional regulator</fullName>
    </submittedName>
</protein>
<dbReference type="Proteomes" id="UP000070258">
    <property type="component" value="Unassembled WGS sequence"/>
</dbReference>
<dbReference type="InterPro" id="IPR011991">
    <property type="entry name" value="ArsR-like_HTH"/>
</dbReference>
<dbReference type="PRINTS" id="PR00778">
    <property type="entry name" value="HTHARSR"/>
</dbReference>
<dbReference type="InterPro" id="IPR036388">
    <property type="entry name" value="WH-like_DNA-bd_sf"/>
</dbReference>
<reference evidence="6" key="1">
    <citation type="submission" date="2016-02" db="EMBL/GenBank/DDBJ databases">
        <authorList>
            <person name="Wen L."/>
            <person name="He K."/>
            <person name="Yang H."/>
        </authorList>
    </citation>
    <scope>NUCLEOTIDE SEQUENCE [LARGE SCALE GENOMIC DNA]</scope>
    <source>
        <strain evidence="6">JCM 15929</strain>
    </source>
</reference>
<keyword evidence="1" id="KW-0805">Transcription regulation</keyword>
<evidence type="ECO:0000313" key="6">
    <source>
        <dbReference type="Proteomes" id="UP000070258"/>
    </source>
</evidence>